<dbReference type="AlphaFoldDB" id="A0A2M8KW92"/>
<accession>A0A2M8KW92</accession>
<feature type="transmembrane region" description="Helical" evidence="1">
    <location>
        <begin position="114"/>
        <end position="135"/>
    </location>
</feature>
<protein>
    <recommendedName>
        <fullName evidence="4">Acid phosphatase</fullName>
    </recommendedName>
</protein>
<sequence length="136" mass="15097">MEIIIGTLVIWFISQTIKYSIRILGGERVSFQSFFWAYMWASGYPSSHSAVLAGLTYFVGVKEGFSTTFAITAVVSSVLLYNLIDNKKQQDLLKKFHQRGGAYKHLIDMSGHKLGEVVMGVMLGGVLAYILSPILL</sequence>
<dbReference type="InterPro" id="IPR003832">
    <property type="entry name" value="DUF212"/>
</dbReference>
<keyword evidence="1" id="KW-0472">Membrane</keyword>
<dbReference type="Pfam" id="PF02681">
    <property type="entry name" value="DUF212"/>
    <property type="match status" value="1"/>
</dbReference>
<feature type="transmembrane region" description="Helical" evidence="1">
    <location>
        <begin position="35"/>
        <end position="59"/>
    </location>
</feature>
<evidence type="ECO:0000313" key="3">
    <source>
        <dbReference type="Proteomes" id="UP000229098"/>
    </source>
</evidence>
<evidence type="ECO:0000256" key="1">
    <source>
        <dbReference type="SAM" id="Phobius"/>
    </source>
</evidence>
<evidence type="ECO:0008006" key="4">
    <source>
        <dbReference type="Google" id="ProtNLM"/>
    </source>
</evidence>
<comment type="caution">
    <text evidence="2">The sequence shown here is derived from an EMBL/GenBank/DDBJ whole genome shotgun (WGS) entry which is preliminary data.</text>
</comment>
<reference evidence="3" key="1">
    <citation type="submission" date="2017-09" db="EMBL/GenBank/DDBJ databases">
        <title>Depth-based differentiation of microbial function through sediment-hosted aquifers and enrichment of novel symbionts in the deep terrestrial subsurface.</title>
        <authorList>
            <person name="Probst A.J."/>
            <person name="Ladd B."/>
            <person name="Jarett J.K."/>
            <person name="Geller-Mcgrath D.E."/>
            <person name="Sieber C.M.K."/>
            <person name="Emerson J.B."/>
            <person name="Anantharaman K."/>
            <person name="Thomas B.C."/>
            <person name="Malmstrom R."/>
            <person name="Stieglmeier M."/>
            <person name="Klingl A."/>
            <person name="Woyke T."/>
            <person name="Ryan C.M."/>
            <person name="Banfield J.F."/>
        </authorList>
    </citation>
    <scope>NUCLEOTIDE SEQUENCE [LARGE SCALE GENOMIC DNA]</scope>
</reference>
<dbReference type="EMBL" id="PFEF01000008">
    <property type="protein sequence ID" value="PJE64172.1"/>
    <property type="molecule type" value="Genomic_DNA"/>
</dbReference>
<proteinExistence type="predicted"/>
<keyword evidence="1" id="KW-1133">Transmembrane helix</keyword>
<name>A0A2M8KW92_9BACT</name>
<organism evidence="2 3">
    <name type="scientific">Candidatus Ryanbacteria bacterium CG10_big_fil_rev_8_21_14_0_10_43_42</name>
    <dbReference type="NCBI Taxonomy" id="1974864"/>
    <lineage>
        <taxon>Bacteria</taxon>
        <taxon>Candidatus Ryaniibacteriota</taxon>
    </lineage>
</organism>
<keyword evidence="1" id="KW-0812">Transmembrane</keyword>
<evidence type="ECO:0000313" key="2">
    <source>
        <dbReference type="EMBL" id="PJE64172.1"/>
    </source>
</evidence>
<feature type="transmembrane region" description="Helical" evidence="1">
    <location>
        <begin position="65"/>
        <end position="84"/>
    </location>
</feature>
<dbReference type="Proteomes" id="UP000229098">
    <property type="component" value="Unassembled WGS sequence"/>
</dbReference>
<gene>
    <name evidence="2" type="ORF">COU90_03655</name>
</gene>